<keyword evidence="3 5" id="KW-0732">Signal</keyword>
<dbReference type="SMART" id="SM00236">
    <property type="entry name" value="fCBD"/>
    <property type="match status" value="1"/>
</dbReference>
<dbReference type="PANTHER" id="PTHR35273">
    <property type="entry name" value="ALPHA-1,4 POLYGALACTOSAMINIDASE, PUTATIVE (AFU_ORTHOLOGUE AFUA_3G07890)-RELATED"/>
    <property type="match status" value="1"/>
</dbReference>
<dbReference type="GO" id="GO:0005975">
    <property type="term" value="P:carbohydrate metabolic process"/>
    <property type="evidence" value="ECO:0007669"/>
    <property type="project" value="InterPro"/>
</dbReference>
<accession>A0A2V1ED08</accession>
<proteinExistence type="predicted"/>
<evidence type="ECO:0000256" key="4">
    <source>
        <dbReference type="SAM" id="MobiDB-lite"/>
    </source>
</evidence>
<feature type="region of interest" description="Disordered" evidence="4">
    <location>
        <begin position="289"/>
        <end position="371"/>
    </location>
</feature>
<evidence type="ECO:0000256" key="3">
    <source>
        <dbReference type="ARBA" id="ARBA00022729"/>
    </source>
</evidence>
<comment type="catalytic activity">
    <reaction evidence="1">
        <text>Hydrolysis of terminal, non-reducing alpha-D-galactose residues in alpha-D-galactosides, including galactose oligosaccharides, galactomannans and galactolipids.</text>
        <dbReference type="EC" id="3.2.1.22"/>
    </reaction>
</comment>
<dbReference type="Proteomes" id="UP000244855">
    <property type="component" value="Unassembled WGS sequence"/>
</dbReference>
<dbReference type="PANTHER" id="PTHR35273:SF2">
    <property type="entry name" value="ALPHA-GALACTOSIDASE"/>
    <property type="match status" value="1"/>
</dbReference>
<dbReference type="GO" id="GO:0004557">
    <property type="term" value="F:alpha-galactosidase activity"/>
    <property type="evidence" value="ECO:0007669"/>
    <property type="project" value="UniProtKB-EC"/>
</dbReference>
<dbReference type="InterPro" id="IPR035971">
    <property type="entry name" value="CBD_sf"/>
</dbReference>
<name>A0A2V1ED08_9PLEO</name>
<feature type="signal peptide" evidence="5">
    <location>
        <begin position="1"/>
        <end position="18"/>
    </location>
</feature>
<evidence type="ECO:0000313" key="8">
    <source>
        <dbReference type="Proteomes" id="UP000244855"/>
    </source>
</evidence>
<keyword evidence="8" id="KW-1185">Reference proteome</keyword>
<feature type="chain" id="PRO_5016174203" description="alpha-galactosidase" evidence="5">
    <location>
        <begin position="19"/>
        <end position="408"/>
    </location>
</feature>
<dbReference type="GO" id="GO:0030248">
    <property type="term" value="F:cellulose binding"/>
    <property type="evidence" value="ECO:0007669"/>
    <property type="project" value="InterPro"/>
</dbReference>
<dbReference type="Pfam" id="PF03537">
    <property type="entry name" value="Glyco_hydro_114"/>
    <property type="match status" value="2"/>
</dbReference>
<gene>
    <name evidence="7" type="ORF">DM02DRAFT_690732</name>
</gene>
<evidence type="ECO:0000313" key="7">
    <source>
        <dbReference type="EMBL" id="PVI08216.1"/>
    </source>
</evidence>
<dbReference type="InterPro" id="IPR013785">
    <property type="entry name" value="Aldolase_TIM"/>
</dbReference>
<dbReference type="Pfam" id="PF00734">
    <property type="entry name" value="CBM_1"/>
    <property type="match status" value="1"/>
</dbReference>
<dbReference type="EC" id="3.2.1.22" evidence="2"/>
<dbReference type="SUPFAM" id="SSF51445">
    <property type="entry name" value="(Trans)glycosidases"/>
    <property type="match status" value="1"/>
</dbReference>
<dbReference type="GO" id="GO:0005576">
    <property type="term" value="C:extracellular region"/>
    <property type="evidence" value="ECO:0007669"/>
    <property type="project" value="InterPro"/>
</dbReference>
<protein>
    <recommendedName>
        <fullName evidence="2">alpha-galactosidase</fullName>
        <ecNumber evidence="2">3.2.1.22</ecNumber>
    </recommendedName>
</protein>
<dbReference type="Gene3D" id="3.20.20.70">
    <property type="entry name" value="Aldolase class I"/>
    <property type="match status" value="2"/>
</dbReference>
<organism evidence="7 8">
    <name type="scientific">Periconia macrospinosa</name>
    <dbReference type="NCBI Taxonomy" id="97972"/>
    <lineage>
        <taxon>Eukaryota</taxon>
        <taxon>Fungi</taxon>
        <taxon>Dikarya</taxon>
        <taxon>Ascomycota</taxon>
        <taxon>Pezizomycotina</taxon>
        <taxon>Dothideomycetes</taxon>
        <taxon>Pleosporomycetidae</taxon>
        <taxon>Pleosporales</taxon>
        <taxon>Massarineae</taxon>
        <taxon>Periconiaceae</taxon>
        <taxon>Periconia</taxon>
    </lineage>
</organism>
<reference evidence="7 8" key="1">
    <citation type="journal article" date="2018" name="Sci. Rep.">
        <title>Comparative genomics provides insights into the lifestyle and reveals functional heterogeneity of dark septate endophytic fungi.</title>
        <authorList>
            <person name="Knapp D.G."/>
            <person name="Nemeth J.B."/>
            <person name="Barry K."/>
            <person name="Hainaut M."/>
            <person name="Henrissat B."/>
            <person name="Johnson J."/>
            <person name="Kuo A."/>
            <person name="Lim J.H.P."/>
            <person name="Lipzen A."/>
            <person name="Nolan M."/>
            <person name="Ohm R.A."/>
            <person name="Tamas L."/>
            <person name="Grigoriev I.V."/>
            <person name="Spatafora J.W."/>
            <person name="Nagy L.G."/>
            <person name="Kovacs G.M."/>
        </authorList>
    </citation>
    <scope>NUCLEOTIDE SEQUENCE [LARGE SCALE GENOMIC DNA]</scope>
    <source>
        <strain evidence="7 8">DSE2036</strain>
    </source>
</reference>
<evidence type="ECO:0000256" key="5">
    <source>
        <dbReference type="SAM" id="SignalP"/>
    </source>
</evidence>
<evidence type="ECO:0000256" key="2">
    <source>
        <dbReference type="ARBA" id="ARBA00012755"/>
    </source>
</evidence>
<feature type="compositionally biased region" description="Low complexity" evidence="4">
    <location>
        <begin position="337"/>
        <end position="365"/>
    </location>
</feature>
<sequence>MLCRFLWAALLANGLSSAQVQFQKGQKWQIILGGIPDMSKAPLAPLDATVWDVDLFDNDASNIKALKATGDAVVCYFSAGTVEDWRDDVKDFPSVDVGKVLPEWPNEKWIRTGSSKVREIMSKRIKLASDKGCDAIDPDNCRRRIIRLQTVRIPDIEFTLTIILDGYQNDNGLNLRNTDAIDYIRWMQKEAAKYNMQIGLKNAIDIVDALTPYIDFAVNEQCAQLMECERYAAFLATNKPVFHIEYPTPLNSSQANTTFCLGPGTLGMSTILKNLLLDGLTVYCDGSMIDTPTKGGSSPPRPTTRPPRPTRPPITTTKPPTTTPKPPTTTPKPPTTTRPTTTRPTTTRPTTTRPTTTSRPPTSTPGNPGGCRSKHWDQCGGQDWKGCTVCESPYTCKGVSPPWYYQCL</sequence>
<feature type="compositionally biased region" description="Pro residues" evidence="4">
    <location>
        <begin position="299"/>
        <end position="312"/>
    </location>
</feature>
<dbReference type="EMBL" id="KZ805301">
    <property type="protein sequence ID" value="PVI08216.1"/>
    <property type="molecule type" value="Genomic_DNA"/>
</dbReference>
<evidence type="ECO:0000259" key="6">
    <source>
        <dbReference type="PROSITE" id="PS51164"/>
    </source>
</evidence>
<dbReference type="InterPro" id="IPR000254">
    <property type="entry name" value="CBD"/>
</dbReference>
<dbReference type="OrthoDB" id="2108802at2759"/>
<dbReference type="PROSITE" id="PS51164">
    <property type="entry name" value="CBM1_2"/>
    <property type="match status" value="1"/>
</dbReference>
<dbReference type="AlphaFoldDB" id="A0A2V1ED08"/>
<dbReference type="SUPFAM" id="SSF57180">
    <property type="entry name" value="Cellulose-binding domain"/>
    <property type="match status" value="1"/>
</dbReference>
<dbReference type="InterPro" id="IPR017853">
    <property type="entry name" value="GH"/>
</dbReference>
<dbReference type="STRING" id="97972.A0A2V1ED08"/>
<evidence type="ECO:0000256" key="1">
    <source>
        <dbReference type="ARBA" id="ARBA00001255"/>
    </source>
</evidence>
<feature type="compositionally biased region" description="Pro residues" evidence="4">
    <location>
        <begin position="321"/>
        <end position="336"/>
    </location>
</feature>
<dbReference type="InterPro" id="IPR004352">
    <property type="entry name" value="GH114_TIM-barrel"/>
</dbReference>
<feature type="domain" description="CBM1" evidence="6">
    <location>
        <begin position="371"/>
        <end position="408"/>
    </location>
</feature>